<comment type="caution">
    <text evidence="1">The sequence shown here is derived from an EMBL/GenBank/DDBJ whole genome shotgun (WGS) entry which is preliminary data.</text>
</comment>
<accession>A0ABW3JHW4</accession>
<sequence length="198" mass="22369">MKNYYSIAIPKPCHENWNTMMPTEKGKFCNSCSKTVVDFTKMDTHEIQDFIIANKNNRICGHFKQSQLDSINIYIPSQVLVSPKSFHKTFLLALLIAMGTSLFNCTNKSGNKQKIDSIEVIDTIKTSEEITFGEPLFNENDSILSKKYKTNQKKISNSELMVEGELAIETVGDIVIIENLPKNPDSIIPSTKSENQKL</sequence>
<reference evidence="2" key="1">
    <citation type="journal article" date="2019" name="Int. J. Syst. Evol. Microbiol.">
        <title>The Global Catalogue of Microorganisms (GCM) 10K type strain sequencing project: providing services to taxonomists for standard genome sequencing and annotation.</title>
        <authorList>
            <consortium name="The Broad Institute Genomics Platform"/>
            <consortium name="The Broad Institute Genome Sequencing Center for Infectious Disease"/>
            <person name="Wu L."/>
            <person name="Ma J."/>
        </authorList>
    </citation>
    <scope>NUCLEOTIDE SEQUENCE [LARGE SCALE GENOMIC DNA]</scope>
    <source>
        <strain evidence="2">CCUG 62414</strain>
    </source>
</reference>
<dbReference type="Proteomes" id="UP001597061">
    <property type="component" value="Unassembled WGS sequence"/>
</dbReference>
<proteinExistence type="predicted"/>
<gene>
    <name evidence="1" type="ORF">ACFQ1R_04820</name>
</gene>
<dbReference type="EMBL" id="JBHTJI010000001">
    <property type="protein sequence ID" value="MFD0989405.1"/>
    <property type="molecule type" value="Genomic_DNA"/>
</dbReference>
<evidence type="ECO:0000313" key="2">
    <source>
        <dbReference type="Proteomes" id="UP001597061"/>
    </source>
</evidence>
<keyword evidence="2" id="KW-1185">Reference proteome</keyword>
<name>A0ABW3JHW4_9FLAO</name>
<dbReference type="RefSeq" id="WP_379924977.1">
    <property type="nucleotide sequence ID" value="NZ_JBHTJI010000001.1"/>
</dbReference>
<evidence type="ECO:0000313" key="1">
    <source>
        <dbReference type="EMBL" id="MFD0989405.1"/>
    </source>
</evidence>
<organism evidence="1 2">
    <name type="scientific">Mariniflexile jejuense</name>
    <dbReference type="NCBI Taxonomy" id="1173582"/>
    <lineage>
        <taxon>Bacteria</taxon>
        <taxon>Pseudomonadati</taxon>
        <taxon>Bacteroidota</taxon>
        <taxon>Flavobacteriia</taxon>
        <taxon>Flavobacteriales</taxon>
        <taxon>Flavobacteriaceae</taxon>
        <taxon>Mariniflexile</taxon>
    </lineage>
</organism>
<protein>
    <submittedName>
        <fullName evidence="1">Uncharacterized protein</fullName>
    </submittedName>
</protein>